<protein>
    <submittedName>
        <fullName evidence="1">Uncharacterized protein</fullName>
    </submittedName>
</protein>
<comment type="caution">
    <text evidence="1">The sequence shown here is derived from an EMBL/GenBank/DDBJ whole genome shotgun (WGS) entry which is preliminary data.</text>
</comment>
<organism evidence="1 2">
    <name type="scientific">Lysobacter soli</name>
    <dbReference type="NCBI Taxonomy" id="453783"/>
    <lineage>
        <taxon>Bacteria</taxon>
        <taxon>Pseudomonadati</taxon>
        <taxon>Pseudomonadota</taxon>
        <taxon>Gammaproteobacteria</taxon>
        <taxon>Lysobacterales</taxon>
        <taxon>Lysobacteraceae</taxon>
        <taxon>Lysobacter</taxon>
    </lineage>
</organism>
<evidence type="ECO:0000313" key="1">
    <source>
        <dbReference type="EMBL" id="RDY65461.1"/>
    </source>
</evidence>
<name>A0A3D8V8R8_9GAMM</name>
<keyword evidence="2" id="KW-1185">Reference proteome</keyword>
<proteinExistence type="predicted"/>
<dbReference type="AlphaFoldDB" id="A0A3D8V8R8"/>
<gene>
    <name evidence="1" type="ORF">DX912_17305</name>
</gene>
<evidence type="ECO:0000313" key="2">
    <source>
        <dbReference type="Proteomes" id="UP000256829"/>
    </source>
</evidence>
<dbReference type="Proteomes" id="UP000256829">
    <property type="component" value="Unassembled WGS sequence"/>
</dbReference>
<sequence>MATVSEGEQVFAEELGRLARAQLPALDWDEVEPHLMLGWKTSAHADKLRWSDVRIYARESWSRTDRSLQFDTPPGRSRA</sequence>
<reference evidence="1 2" key="1">
    <citation type="submission" date="2018-08" db="EMBL/GenBank/DDBJ databases">
        <title>Lysobacter soli KCTC 22011, whole genome shotgun sequence.</title>
        <authorList>
            <person name="Zhang X."/>
            <person name="Feng G."/>
            <person name="Zhu H."/>
        </authorList>
    </citation>
    <scope>NUCLEOTIDE SEQUENCE [LARGE SCALE GENOMIC DNA]</scope>
    <source>
        <strain evidence="1 2">KCTC 22011</strain>
    </source>
</reference>
<accession>A0A3D8V8R8</accession>
<dbReference type="EMBL" id="QTJR01000018">
    <property type="protein sequence ID" value="RDY65461.1"/>
    <property type="molecule type" value="Genomic_DNA"/>
</dbReference>